<organism evidence="17 18">
    <name type="scientific">Brassicogethes aeneus</name>
    <name type="common">Rape pollen beetle</name>
    <name type="synonym">Meligethes aeneus</name>
    <dbReference type="NCBI Taxonomy" id="1431903"/>
    <lineage>
        <taxon>Eukaryota</taxon>
        <taxon>Metazoa</taxon>
        <taxon>Ecdysozoa</taxon>
        <taxon>Arthropoda</taxon>
        <taxon>Hexapoda</taxon>
        <taxon>Insecta</taxon>
        <taxon>Pterygota</taxon>
        <taxon>Neoptera</taxon>
        <taxon>Endopterygota</taxon>
        <taxon>Coleoptera</taxon>
        <taxon>Polyphaga</taxon>
        <taxon>Cucujiformia</taxon>
        <taxon>Nitidulidae</taxon>
        <taxon>Meligethinae</taxon>
        <taxon>Brassicogethes</taxon>
    </lineage>
</organism>
<feature type="signal peptide" evidence="14">
    <location>
        <begin position="1"/>
        <end position="17"/>
    </location>
</feature>
<feature type="domain" description="GH18" evidence="16">
    <location>
        <begin position="2414"/>
        <end position="2783"/>
    </location>
</feature>
<dbReference type="InterPro" id="IPR001223">
    <property type="entry name" value="Glyco_hydro18_cat"/>
</dbReference>
<dbReference type="GO" id="GO:0006032">
    <property type="term" value="P:chitin catabolic process"/>
    <property type="evidence" value="ECO:0007669"/>
    <property type="project" value="UniProtKB-KW"/>
</dbReference>
<dbReference type="Gene3D" id="3.20.20.80">
    <property type="entry name" value="Glycosidases"/>
    <property type="match status" value="5"/>
</dbReference>
<reference evidence="17" key="1">
    <citation type="submission" date="2021-12" db="EMBL/GenBank/DDBJ databases">
        <authorList>
            <person name="King R."/>
        </authorList>
    </citation>
    <scope>NUCLEOTIDE SEQUENCE</scope>
</reference>
<feature type="chain" id="PRO_5040270280" description="chitinase" evidence="14">
    <location>
        <begin position="18"/>
        <end position="2792"/>
    </location>
</feature>
<dbReference type="GO" id="GO:0008061">
    <property type="term" value="F:chitin binding"/>
    <property type="evidence" value="ECO:0007669"/>
    <property type="project" value="UniProtKB-KW"/>
</dbReference>
<dbReference type="SUPFAM" id="SSF57625">
    <property type="entry name" value="Invertebrate chitin-binding proteins"/>
    <property type="match status" value="5"/>
</dbReference>
<dbReference type="PROSITE" id="PS01095">
    <property type="entry name" value="GH18_1"/>
    <property type="match status" value="2"/>
</dbReference>
<dbReference type="GO" id="GO:0005576">
    <property type="term" value="C:extracellular region"/>
    <property type="evidence" value="ECO:0007669"/>
    <property type="project" value="InterPro"/>
</dbReference>
<feature type="compositionally biased region" description="Low complexity" evidence="13">
    <location>
        <begin position="1097"/>
        <end position="1151"/>
    </location>
</feature>
<feature type="domain" description="Chitin-binding type-2" evidence="15">
    <location>
        <begin position="1285"/>
        <end position="1338"/>
    </location>
</feature>
<feature type="compositionally biased region" description="Polar residues" evidence="13">
    <location>
        <begin position="1447"/>
        <end position="1461"/>
    </location>
</feature>
<feature type="region of interest" description="Disordered" evidence="13">
    <location>
        <begin position="1058"/>
        <end position="1168"/>
    </location>
</feature>
<feature type="domain" description="Chitin-binding type-2" evidence="15">
    <location>
        <begin position="2322"/>
        <end position="2373"/>
    </location>
</feature>
<keyword evidence="7" id="KW-0146">Chitin degradation</keyword>
<feature type="domain" description="GH18" evidence="16">
    <location>
        <begin position="1491"/>
        <end position="1860"/>
    </location>
</feature>
<evidence type="ECO:0000256" key="9">
    <source>
        <dbReference type="ARBA" id="ARBA00023277"/>
    </source>
</evidence>
<dbReference type="SUPFAM" id="SSF54556">
    <property type="entry name" value="Chitinase insertion domain"/>
    <property type="match status" value="5"/>
</dbReference>
<feature type="domain" description="GH18" evidence="16">
    <location>
        <begin position="220"/>
        <end position="587"/>
    </location>
</feature>
<sequence length="2792" mass="314956">MQLSALLLFLLISQTEERATKTKKSQSITSPFVPTFRRDSVESIPDIVYTLDRSSSYKSGQSLPFRSAVENIPDPIETSKRLPLRDAVERRPPPDEAFDPEVDKEPIDNELVTSKNPLEQYGIYAGIPPYQNGYPYNLLPNGVISQNLPIQQAIQKTFYSPVQVFRNIIGDYRQAAPYRVDNHYQQLYTHRDIPRGARSLYPSNPYFRNGLQNEDSEGEKRIVCYIQGAAAYRKEPLAFKAEDLDPFACTHVIYAFASIDPHSFSMISNDDEFDIVQGGYRAVSGLKRQNPKLKVLISVGEAREDRSNRFTNMVSSAGRRRDFIRSVIHFMENYDFDGLDIAWQYPGAEELGGHITDKEYLGLFLEELSEIFVPRGWLLTLLVPANRFRIGDGYVPAELANLIDFVNLQAYDFHKDREPVADHHANLSPRPDDSGLNIFNSVDYAVNFWLKKGLPRSKLVVGLPFYGRTFTLQNANDTDIGAPIRGPGREGFYTQHPGLLAYFEICDLIINEGWYKTNDESGAPYAVNGDQWVGFDDPESLERKVNYVKQNQLGGVSIWTTDMDDFKGLCGEKWPLLNTVNKFFKGPEYPTLHADLNPPTKPYGTCKHNGFYSDPRNCGAYYVCKNRLSYHLSCGDKMMFDPATGKCDYISIDKCSPGHAVYIPNSLKEIEVSLSNSLSRIEVSKSAGPKVVCYMTNWSFYRKGEGKFVPEHIDQTLCTHVVYAFSSLDPEKLLLKEFDPWADLDNNLYERVTALQDTKVLLSLGGWTDSAGDKYSRLVSDGSARRRFVVGVVGFLRRHGFQGLHFDWNYPVCWQSNCKKGPASDKPNFTKLVQELRQEFNRQSPRLILAAAISGYKEVIDVSYDLPMLGQSLDFISVMTYDYHGAWERQTGHVSPLYGQPGDKYLQYNTNYTMQYLLAKGAPREKLIMGVPFYGQTFTLSKPNNYGVGIPSAGPGEAGEFTKQPGMLAYYEICSRIRNNRWIVNRDPTGPFAHAREQWVGFEDVNSVKVKADYIKTNGFGGAVAWTIDLDDFSNRCCEGTFPLLRGLNEALGRVSHVPHHGDCTKPPEPSTPAPPQTTTGVDSGASSSEHHHGEWTTEATKPTTTKPWWTTTTRRPTKPTTTSPWWTSTSTTTTTTTSTTTRRPTTTSAPYRPPSTTPPIWERPPGTTIPPPAVIMPEVDKPMQQCEPGQYLPDKQNCNAFYRCVLGELRKQYCAGGLHWNREKNICDWPLEAKCREEMPSYVPTTTTTQRPTTWQSWQTKPTQSNYPTTSSTEKAPGISQLVEETCNTGQYYPHESCTNFYVCVNNNLVGQSCAPGLSWNAEVGICDWTYRVKCLGRKRLAEKYTYNLIKGSPQPYSSCTEGSFAGMSGDCNQYMHCLWGKYEVYQCAPGLHWNNDKHICDWPAISKCKDNSVEGSNPSYDPVAPTYKPPTTTPETTTNWEWKPESTTQWKPPSTTESTGGAWEWHPPIPPTSEQPPLSEELKPQSGYFKVVCYFTNWAWYRKGLGKYLPEDIHPDLCTHIVYGFAVLDFENLVIKAHDSWADFDNQFYKRVVAFKEKGVKVSIAIGGWNDSQGDKYSRLVNNPAARARFITNILAFLEKHNFDGLDLDWEYPKCWQVDCKKGPDSDKESFAAFVTELKTAFRPKGYLLSAATSPSKTVIDAGYNVPVLAENLDWVAVMTYDFHGQWDKQTGHVAPLYYHPDDSVAFYNTNYSINYWISEGVPRRKIVMGMPLYGQSFMLGDEANNGLNAPAPGPGEAGEFTRAAGFLAYYEICDNIKNKGWTVVKDPERRLGPYAYKGNQWVSFDDQEMIRIKSEYIRKMDLGGGMIWALDLDDFKNRCGEGRHPLLTVIRNVLADPGTGTAMVPQAPIKPSSPQPIVEAEHQELNQESLEHPDNDIFDQNDSEYKVVCYFSNWSWLRQGSGKYYPNNVDPELCTHIVYATAVLDKEQLIIKPLDTWTDIENKFYEKITEFRSKGIKVLLSIGGFADSSMDKYSRLVHNHSSRRKFITHAGDFLRNNNFDGLDVNWQYPKCWQSDCSKGPDSDKEAFSDFIRELSTSFRPKGLLLSASISPSTKVIAEAYELPELTKYVSWLHLMTKDFHGEWEESTGHVAPMYARPEDDDPTYNANYSVNYLIDNGVDRRKLIMGIPLYGNSFTLADPNQHGLYAATVGSGEAGDQTKTRGFLAYYEICNNILKKEWSVVRDRKGRVGPYAYKGNQWVGFDDIGMIRHKSEYIKAMGLGGGVVWALDLDDFKNECGCEKYPLLRTVNRVLRNYAKPAPKCVLGRPQKKPSTMSPLITTPVTISPANYNPSFVVVPLNETSCVGKLFMPSDKCNEYYVCNQGQLLLQSCPGGLFWSRDHCDWPENTACHPDVTTPEPVIDPVMEVTTSKPIYRPPITPPSVPGTSSPPGDYKVVCYFTNWAWYRQGDGKYLPSDIDASLCTHIAYGFAVLDANTLTLKPHDTWADIDNDFYKKVTDLRSKGVKVVLALGGWNDSLGNKYSRLVNDPGARSRFIQHAMQFIEKWNFDGLDLDWEYPKCWQVDCNKGPASDKQGFAALVTELSNAFKPKGLLLSSAVSPSKAVIDAGYDVPTLSNHFDWIAVMTYDFHGHWDKQTGHVAPLYYYPGDTYDYFNANFTINYWIEKGASPKKLVMGMPLYGQSFSLADTSKLGLNEKTYGPGEAGEFTRAGGFLAFYEICERVKRGGWTVKRDPLGRIGPYAYRGNQWVSYDDVSEIKRKSQLVKDLGLGGGMVWALDLDDFRNKCGCGKHPLLKAMNRELRGMPAGEFDDCT</sequence>
<dbReference type="InterPro" id="IPR017853">
    <property type="entry name" value="GH"/>
</dbReference>
<dbReference type="Gene3D" id="2.170.140.10">
    <property type="entry name" value="Chitin binding domain"/>
    <property type="match status" value="5"/>
</dbReference>
<feature type="compositionally biased region" description="Pro residues" evidence="13">
    <location>
        <begin position="1067"/>
        <end position="1076"/>
    </location>
</feature>
<evidence type="ECO:0000256" key="3">
    <source>
        <dbReference type="ARBA" id="ARBA00012729"/>
    </source>
</evidence>
<dbReference type="InterPro" id="IPR050314">
    <property type="entry name" value="Glycosyl_Hydrlase_18"/>
</dbReference>
<dbReference type="CDD" id="cd02872">
    <property type="entry name" value="GH18_chitolectin_chitotriosidase"/>
    <property type="match status" value="3"/>
</dbReference>
<dbReference type="PANTHER" id="PTHR11177:SF359">
    <property type="entry name" value="CHITINASE 10-RELATED"/>
    <property type="match status" value="1"/>
</dbReference>
<dbReference type="Pfam" id="PF00704">
    <property type="entry name" value="Glyco_hydro_18"/>
    <property type="match status" value="5"/>
</dbReference>
<dbReference type="GO" id="GO:0008843">
    <property type="term" value="F:endochitinase activity"/>
    <property type="evidence" value="ECO:0007669"/>
    <property type="project" value="UniProtKB-EC"/>
</dbReference>
<evidence type="ECO:0000256" key="1">
    <source>
        <dbReference type="ARBA" id="ARBA00000822"/>
    </source>
</evidence>
<evidence type="ECO:0000256" key="12">
    <source>
        <dbReference type="RuleBase" id="RU000489"/>
    </source>
</evidence>
<dbReference type="FunFam" id="3.10.50.10:FF:000001">
    <property type="entry name" value="Chitinase 3-like 1"/>
    <property type="match status" value="4"/>
</dbReference>
<keyword evidence="10 12" id="KW-0326">Glycosidase</keyword>
<evidence type="ECO:0000256" key="11">
    <source>
        <dbReference type="ARBA" id="ARBA00023326"/>
    </source>
</evidence>
<dbReference type="SMART" id="SM00636">
    <property type="entry name" value="Glyco_18"/>
    <property type="match status" value="5"/>
</dbReference>
<gene>
    <name evidence="17" type="ORF">MELIAE_LOCUS6902</name>
</gene>
<dbReference type="SUPFAM" id="SSF51445">
    <property type="entry name" value="(Trans)glycosidases"/>
    <property type="match status" value="5"/>
</dbReference>
<evidence type="ECO:0000256" key="7">
    <source>
        <dbReference type="ARBA" id="ARBA00023024"/>
    </source>
</evidence>
<evidence type="ECO:0000256" key="2">
    <source>
        <dbReference type="ARBA" id="ARBA00009121"/>
    </source>
</evidence>
<feature type="domain" description="GH18" evidence="16">
    <location>
        <begin position="1908"/>
        <end position="2277"/>
    </location>
</feature>
<dbReference type="InterPro" id="IPR011583">
    <property type="entry name" value="Chitinase_II/V-like_cat"/>
</dbReference>
<dbReference type="PROSITE" id="PS50940">
    <property type="entry name" value="CHIT_BIND_II"/>
    <property type="match status" value="5"/>
</dbReference>
<evidence type="ECO:0000256" key="6">
    <source>
        <dbReference type="ARBA" id="ARBA00022801"/>
    </source>
</evidence>
<feature type="region of interest" description="Disordered" evidence="13">
    <location>
        <begin position="1244"/>
        <end position="1278"/>
    </location>
</feature>
<feature type="region of interest" description="Disordered" evidence="13">
    <location>
        <begin position="1421"/>
        <end position="1482"/>
    </location>
</feature>
<evidence type="ECO:0000256" key="8">
    <source>
        <dbReference type="ARBA" id="ARBA00023157"/>
    </source>
</evidence>
<dbReference type="InterPro" id="IPR001579">
    <property type="entry name" value="Glyco_hydro_18_chit_AS"/>
</dbReference>
<keyword evidence="4" id="KW-0147">Chitin-binding</keyword>
<keyword evidence="6 12" id="KW-0378">Hydrolase</keyword>
<dbReference type="GO" id="GO:0000272">
    <property type="term" value="P:polysaccharide catabolic process"/>
    <property type="evidence" value="ECO:0007669"/>
    <property type="project" value="UniProtKB-KW"/>
</dbReference>
<evidence type="ECO:0000256" key="13">
    <source>
        <dbReference type="SAM" id="MobiDB-lite"/>
    </source>
</evidence>
<comment type="catalytic activity">
    <reaction evidence="1">
        <text>Random endo-hydrolysis of N-acetyl-beta-D-glucosaminide (1-&gt;4)-beta-linkages in chitin and chitodextrins.</text>
        <dbReference type="EC" id="3.2.1.14"/>
    </reaction>
</comment>
<name>A0A9P0FGP0_BRAAE</name>
<dbReference type="SMART" id="SM00494">
    <property type="entry name" value="ChtBD2"/>
    <property type="match status" value="5"/>
</dbReference>
<dbReference type="InterPro" id="IPR002557">
    <property type="entry name" value="Chitin-bd_dom"/>
</dbReference>
<feature type="domain" description="Chitin-binding type-2" evidence="15">
    <location>
        <begin position="1358"/>
        <end position="1412"/>
    </location>
</feature>
<evidence type="ECO:0000313" key="17">
    <source>
        <dbReference type="EMBL" id="CAH0555557.1"/>
    </source>
</evidence>
<dbReference type="OrthoDB" id="76388at2759"/>
<feature type="compositionally biased region" description="Polar residues" evidence="13">
    <location>
        <begin position="1262"/>
        <end position="1275"/>
    </location>
</feature>
<dbReference type="FunFam" id="3.20.20.80:FF:000007">
    <property type="entry name" value="Acidic mammalian chitinase"/>
    <property type="match status" value="5"/>
</dbReference>
<dbReference type="Gene3D" id="3.10.50.10">
    <property type="match status" value="5"/>
</dbReference>
<keyword evidence="11" id="KW-0624">Polysaccharide degradation</keyword>
<dbReference type="EMBL" id="OV121135">
    <property type="protein sequence ID" value="CAH0555557.1"/>
    <property type="molecule type" value="Genomic_DNA"/>
</dbReference>
<keyword evidence="8" id="KW-1015">Disulfide bond</keyword>
<evidence type="ECO:0000259" key="16">
    <source>
        <dbReference type="PROSITE" id="PS51910"/>
    </source>
</evidence>
<dbReference type="FunFam" id="3.10.50.10:FF:000004">
    <property type="entry name" value="Chitinase 5"/>
    <property type="match status" value="1"/>
</dbReference>
<accession>A0A9P0FGP0</accession>
<dbReference type="PROSITE" id="PS51910">
    <property type="entry name" value="GH18_2"/>
    <property type="match status" value="5"/>
</dbReference>
<evidence type="ECO:0000313" key="18">
    <source>
        <dbReference type="Proteomes" id="UP001154078"/>
    </source>
</evidence>
<dbReference type="Proteomes" id="UP001154078">
    <property type="component" value="Chromosome 4"/>
</dbReference>
<dbReference type="EC" id="3.2.1.14" evidence="3"/>
<feature type="domain" description="Chitin-binding type-2" evidence="15">
    <location>
        <begin position="603"/>
        <end position="657"/>
    </location>
</feature>
<protein>
    <recommendedName>
        <fullName evidence="3">chitinase</fullName>
        <ecNumber evidence="3">3.2.1.14</ecNumber>
    </recommendedName>
</protein>
<proteinExistence type="inferred from homology"/>
<keyword evidence="9" id="KW-0119">Carbohydrate metabolism</keyword>
<keyword evidence="5 14" id="KW-0732">Signal</keyword>
<feature type="domain" description="GH18" evidence="16">
    <location>
        <begin position="689"/>
        <end position="1055"/>
    </location>
</feature>
<feature type="compositionally biased region" description="Low complexity" evidence="13">
    <location>
        <begin position="1245"/>
        <end position="1261"/>
    </location>
</feature>
<dbReference type="PANTHER" id="PTHR11177">
    <property type="entry name" value="CHITINASE"/>
    <property type="match status" value="1"/>
</dbReference>
<comment type="similarity">
    <text evidence="2">Belongs to the glycosyl hydrolase 18 family. Chitinase class II subfamily.</text>
</comment>
<dbReference type="Pfam" id="PF01607">
    <property type="entry name" value="CBM_14"/>
    <property type="match status" value="5"/>
</dbReference>
<feature type="domain" description="Chitin-binding type-2" evidence="15">
    <location>
        <begin position="1184"/>
        <end position="1238"/>
    </location>
</feature>
<keyword evidence="18" id="KW-1185">Reference proteome</keyword>
<evidence type="ECO:0000256" key="4">
    <source>
        <dbReference type="ARBA" id="ARBA00022669"/>
    </source>
</evidence>
<evidence type="ECO:0000259" key="15">
    <source>
        <dbReference type="PROSITE" id="PS50940"/>
    </source>
</evidence>
<dbReference type="InterPro" id="IPR036508">
    <property type="entry name" value="Chitin-bd_dom_sf"/>
</dbReference>
<feature type="compositionally biased region" description="Low complexity" evidence="13">
    <location>
        <begin position="1077"/>
        <end position="1088"/>
    </location>
</feature>
<dbReference type="InterPro" id="IPR029070">
    <property type="entry name" value="Chitinase_insertion_sf"/>
</dbReference>
<evidence type="ECO:0000256" key="5">
    <source>
        <dbReference type="ARBA" id="ARBA00022729"/>
    </source>
</evidence>
<evidence type="ECO:0000256" key="14">
    <source>
        <dbReference type="SAM" id="SignalP"/>
    </source>
</evidence>
<evidence type="ECO:0000256" key="10">
    <source>
        <dbReference type="ARBA" id="ARBA00023295"/>
    </source>
</evidence>